<comment type="caution">
    <text evidence="1">The sequence shown here is derived from an EMBL/GenBank/DDBJ whole genome shotgun (WGS) entry which is preliminary data.</text>
</comment>
<proteinExistence type="predicted"/>
<dbReference type="EMBL" id="WTPW01000546">
    <property type="protein sequence ID" value="KAF0501086.1"/>
    <property type="molecule type" value="Genomic_DNA"/>
</dbReference>
<accession>A0A8H4EJV4</accession>
<keyword evidence="2" id="KW-1185">Reference proteome</keyword>
<dbReference type="AlphaFoldDB" id="A0A8H4EJV4"/>
<protein>
    <submittedName>
        <fullName evidence="1">Uncharacterized protein</fullName>
    </submittedName>
</protein>
<evidence type="ECO:0000313" key="2">
    <source>
        <dbReference type="Proteomes" id="UP000439903"/>
    </source>
</evidence>
<organism evidence="1 2">
    <name type="scientific">Gigaspora margarita</name>
    <dbReference type="NCBI Taxonomy" id="4874"/>
    <lineage>
        <taxon>Eukaryota</taxon>
        <taxon>Fungi</taxon>
        <taxon>Fungi incertae sedis</taxon>
        <taxon>Mucoromycota</taxon>
        <taxon>Glomeromycotina</taxon>
        <taxon>Glomeromycetes</taxon>
        <taxon>Diversisporales</taxon>
        <taxon>Gigasporaceae</taxon>
        <taxon>Gigaspora</taxon>
    </lineage>
</organism>
<name>A0A8H4EJV4_GIGMA</name>
<gene>
    <name evidence="1" type="ORF">F8M41_020159</name>
</gene>
<dbReference type="Proteomes" id="UP000439903">
    <property type="component" value="Unassembled WGS sequence"/>
</dbReference>
<reference evidence="1 2" key="1">
    <citation type="journal article" date="2019" name="Environ. Microbiol.">
        <title>At the nexus of three kingdoms: the genome of the mycorrhizal fungus Gigaspora margarita provides insights into plant, endobacterial and fungal interactions.</title>
        <authorList>
            <person name="Venice F."/>
            <person name="Ghignone S."/>
            <person name="Salvioli di Fossalunga A."/>
            <person name="Amselem J."/>
            <person name="Novero M."/>
            <person name="Xianan X."/>
            <person name="Sedzielewska Toro K."/>
            <person name="Morin E."/>
            <person name="Lipzen A."/>
            <person name="Grigoriev I.V."/>
            <person name="Henrissat B."/>
            <person name="Martin F.M."/>
            <person name="Bonfante P."/>
        </authorList>
    </citation>
    <scope>NUCLEOTIDE SEQUENCE [LARGE SCALE GENOMIC DNA]</scope>
    <source>
        <strain evidence="1 2">BEG34</strain>
    </source>
</reference>
<sequence length="144" mass="16331">MKSFCMFIDDDGDIEPKITDVAWLPGNQFNVTVQSPKYVYCEPICGAPIAIGHFTFKSDDGQSERFSKYARFVKGLNDDNFDCCASTYKGQNPYSMIVGFDEKNKPSFGSNVTVALSIYYNCYLQKGQLKCRSCDAKYYSTMTW</sequence>
<evidence type="ECO:0000313" key="1">
    <source>
        <dbReference type="EMBL" id="KAF0501086.1"/>
    </source>
</evidence>